<evidence type="ECO:0000256" key="2">
    <source>
        <dbReference type="PIRSR" id="PIRSR613078-2"/>
    </source>
</evidence>
<dbReference type="Gene3D" id="3.40.50.1240">
    <property type="entry name" value="Phosphoglycerate mutase-like"/>
    <property type="match status" value="1"/>
</dbReference>
<dbReference type="KEGG" id="smen:SAMEA4412692_0380"/>
<dbReference type="InterPro" id="IPR029033">
    <property type="entry name" value="His_PPase_superfam"/>
</dbReference>
<dbReference type="RefSeq" id="WP_018373833.1">
    <property type="nucleotide sequence ID" value="NZ_LT906439.1"/>
</dbReference>
<proteinExistence type="predicted"/>
<dbReference type="OrthoDB" id="9782128at2"/>
<dbReference type="Proteomes" id="UP000215185">
    <property type="component" value="Chromosome 1"/>
</dbReference>
<feature type="binding site" evidence="2">
    <location>
        <position position="57"/>
    </location>
    <ligand>
        <name>substrate</name>
    </ligand>
</feature>
<organism evidence="3 4">
    <name type="scientific">Streptococcus merionis</name>
    <dbReference type="NCBI Taxonomy" id="400065"/>
    <lineage>
        <taxon>Bacteria</taxon>
        <taxon>Bacillati</taxon>
        <taxon>Bacillota</taxon>
        <taxon>Bacilli</taxon>
        <taxon>Lactobacillales</taxon>
        <taxon>Streptococcaceae</taxon>
        <taxon>Streptococcus</taxon>
    </lineage>
</organism>
<evidence type="ECO:0000313" key="4">
    <source>
        <dbReference type="Proteomes" id="UP000215185"/>
    </source>
</evidence>
<gene>
    <name evidence="3" type="primary">cobC_1</name>
    <name evidence="3" type="ORF">SAMEA4412692_00380</name>
</gene>
<accession>A0A239SPY7</accession>
<evidence type="ECO:0000313" key="3">
    <source>
        <dbReference type="EMBL" id="SNU86794.1"/>
    </source>
</evidence>
<dbReference type="PIRSF" id="PIRSF000709">
    <property type="entry name" value="6PFK_2-Ptase"/>
    <property type="match status" value="1"/>
</dbReference>
<dbReference type="eggNOG" id="COG0406">
    <property type="taxonomic scope" value="Bacteria"/>
</dbReference>
<dbReference type="SUPFAM" id="SSF53254">
    <property type="entry name" value="Phosphoglycerate mutase-like"/>
    <property type="match status" value="1"/>
</dbReference>
<dbReference type="PROSITE" id="PS00175">
    <property type="entry name" value="PG_MUTASE"/>
    <property type="match status" value="1"/>
</dbReference>
<feature type="active site" description="Tele-phosphohistidine intermediate" evidence="1">
    <location>
        <position position="8"/>
    </location>
</feature>
<dbReference type="PANTHER" id="PTHR48100">
    <property type="entry name" value="BROAD-SPECIFICITY PHOSPHATASE YOR283W-RELATED"/>
    <property type="match status" value="1"/>
</dbReference>
<feature type="active site" description="Proton donor/acceptor" evidence="1">
    <location>
        <position position="78"/>
    </location>
</feature>
<name>A0A239SPY7_9STRE</name>
<evidence type="ECO:0000256" key="1">
    <source>
        <dbReference type="PIRSR" id="PIRSR613078-1"/>
    </source>
</evidence>
<keyword evidence="3" id="KW-0378">Hydrolase</keyword>
<dbReference type="STRING" id="1123308.GCA_000380085_01282"/>
<dbReference type="GO" id="GO:0043755">
    <property type="term" value="F:alpha-ribazole phosphatase activity"/>
    <property type="evidence" value="ECO:0007669"/>
    <property type="project" value="UniProtKB-EC"/>
</dbReference>
<dbReference type="SMART" id="SM00855">
    <property type="entry name" value="PGAM"/>
    <property type="match status" value="1"/>
</dbReference>
<dbReference type="InterPro" id="IPR050275">
    <property type="entry name" value="PGM_Phosphatase"/>
</dbReference>
<dbReference type="CDD" id="cd07067">
    <property type="entry name" value="HP_PGM_like"/>
    <property type="match status" value="1"/>
</dbReference>
<sequence>MKIYLMRHGETDYNQARYFYGSTDVPINDRGKKQAAILGQIMAEHPVDKVYTSSLRRTHQTAELVFPTSFDALKSLDEKGFGEWEGLNADQIQAGFPDEWNAWLQAPFEVTPSGAEPFNEFQNRVWQTTEFLVEKHAQDTIAIVAHLGVLRLIYQYLIDRSAVFWEIDFPQGTVTYLKEVSEKQWDVEILKLNTG</sequence>
<dbReference type="EC" id="3.1.3.73" evidence="3"/>
<dbReference type="InterPro" id="IPR013078">
    <property type="entry name" value="His_Pase_superF_clade-1"/>
</dbReference>
<dbReference type="InterPro" id="IPR001345">
    <property type="entry name" value="PG/BPGM_mutase_AS"/>
</dbReference>
<dbReference type="Pfam" id="PF00300">
    <property type="entry name" value="His_Phos_1"/>
    <property type="match status" value="1"/>
</dbReference>
<feature type="binding site" evidence="2">
    <location>
        <begin position="7"/>
        <end position="14"/>
    </location>
    <ligand>
        <name>substrate</name>
    </ligand>
</feature>
<dbReference type="AlphaFoldDB" id="A0A239SPY7"/>
<reference evidence="3 4" key="1">
    <citation type="submission" date="2017-06" db="EMBL/GenBank/DDBJ databases">
        <authorList>
            <consortium name="Pathogen Informatics"/>
        </authorList>
    </citation>
    <scope>NUCLEOTIDE SEQUENCE [LARGE SCALE GENOMIC DNA]</scope>
    <source>
        <strain evidence="3 4">NCTC13788</strain>
    </source>
</reference>
<keyword evidence="4" id="KW-1185">Reference proteome</keyword>
<dbReference type="EMBL" id="LT906439">
    <property type="protein sequence ID" value="SNU86794.1"/>
    <property type="molecule type" value="Genomic_DNA"/>
</dbReference>
<protein>
    <submittedName>
        <fullName evidence="3">Alpha-ribazole-5'-phosphate phosphatase</fullName>
        <ecNumber evidence="3">3.1.3.73</ecNumber>
    </submittedName>
</protein>